<protein>
    <submittedName>
        <fullName evidence="10">Response regulator consisting of a CheY-like receiver domain and a winged-helix DNA-binding domain</fullName>
    </submittedName>
</protein>
<evidence type="ECO:0000259" key="9">
    <source>
        <dbReference type="PROSITE" id="PS51755"/>
    </source>
</evidence>
<dbReference type="InterPro" id="IPR011006">
    <property type="entry name" value="CheY-like_superfamily"/>
</dbReference>
<evidence type="ECO:0000256" key="6">
    <source>
        <dbReference type="PROSITE-ProRule" id="PRU00169"/>
    </source>
</evidence>
<dbReference type="GO" id="GO:0006355">
    <property type="term" value="P:regulation of DNA-templated transcription"/>
    <property type="evidence" value="ECO:0007669"/>
    <property type="project" value="InterPro"/>
</dbReference>
<dbReference type="RefSeq" id="WP_011395759.1">
    <property type="nucleotide sequence ID" value="NC_007645.1"/>
</dbReference>
<keyword evidence="11" id="KW-1185">Reference proteome</keyword>
<proteinExistence type="predicted"/>
<dbReference type="GO" id="GO:0000976">
    <property type="term" value="F:transcription cis-regulatory region binding"/>
    <property type="evidence" value="ECO:0007669"/>
    <property type="project" value="TreeGrafter"/>
</dbReference>
<dbReference type="EMBL" id="CP000155">
    <property type="protein sequence ID" value="ABC28687.1"/>
    <property type="molecule type" value="Genomic_DNA"/>
</dbReference>
<evidence type="ECO:0000259" key="8">
    <source>
        <dbReference type="PROSITE" id="PS50110"/>
    </source>
</evidence>
<dbReference type="Proteomes" id="UP000000238">
    <property type="component" value="Chromosome"/>
</dbReference>
<feature type="modified residue" description="4-aspartylphosphate" evidence="6">
    <location>
        <position position="51"/>
    </location>
</feature>
<dbReference type="SMART" id="SM00862">
    <property type="entry name" value="Trans_reg_C"/>
    <property type="match status" value="1"/>
</dbReference>
<dbReference type="InterPro" id="IPR039420">
    <property type="entry name" value="WalR-like"/>
</dbReference>
<keyword evidence="2" id="KW-0902">Two-component regulatory system</keyword>
<dbReference type="HOGENOM" id="CLU_000445_30_1_6"/>
<dbReference type="InterPro" id="IPR001867">
    <property type="entry name" value="OmpR/PhoB-type_DNA-bd"/>
</dbReference>
<dbReference type="CDD" id="cd00383">
    <property type="entry name" value="trans_reg_C"/>
    <property type="match status" value="1"/>
</dbReference>
<dbReference type="Pfam" id="PF00072">
    <property type="entry name" value="Response_reg"/>
    <property type="match status" value="1"/>
</dbReference>
<gene>
    <name evidence="10" type="ordered locus">HCH_01849</name>
</gene>
<dbReference type="STRING" id="349521.HCH_01849"/>
<dbReference type="AlphaFoldDB" id="Q2SKY7"/>
<evidence type="ECO:0000256" key="1">
    <source>
        <dbReference type="ARBA" id="ARBA00022553"/>
    </source>
</evidence>
<dbReference type="SUPFAM" id="SSF52172">
    <property type="entry name" value="CheY-like"/>
    <property type="match status" value="1"/>
</dbReference>
<dbReference type="SMART" id="SM00448">
    <property type="entry name" value="REC"/>
    <property type="match status" value="1"/>
</dbReference>
<dbReference type="GO" id="GO:0000156">
    <property type="term" value="F:phosphorelay response regulator activity"/>
    <property type="evidence" value="ECO:0007669"/>
    <property type="project" value="TreeGrafter"/>
</dbReference>
<feature type="DNA-binding region" description="OmpR/PhoB-type" evidence="7">
    <location>
        <begin position="124"/>
        <end position="222"/>
    </location>
</feature>
<dbReference type="Gene3D" id="3.40.50.2300">
    <property type="match status" value="1"/>
</dbReference>
<dbReference type="Gene3D" id="6.10.250.690">
    <property type="match status" value="1"/>
</dbReference>
<feature type="domain" description="Response regulatory" evidence="8">
    <location>
        <begin position="2"/>
        <end position="116"/>
    </location>
</feature>
<dbReference type="InterPro" id="IPR036388">
    <property type="entry name" value="WH-like_DNA-bd_sf"/>
</dbReference>
<evidence type="ECO:0000256" key="3">
    <source>
        <dbReference type="ARBA" id="ARBA00023015"/>
    </source>
</evidence>
<reference evidence="10 11" key="1">
    <citation type="journal article" date="2005" name="Nucleic Acids Res.">
        <title>Genomic blueprint of Hahella chejuensis, a marine microbe producing an algicidal agent.</title>
        <authorList>
            <person name="Jeong H."/>
            <person name="Yim J.H."/>
            <person name="Lee C."/>
            <person name="Choi S.-H."/>
            <person name="Park Y.K."/>
            <person name="Yoon S.H."/>
            <person name="Hur C.-G."/>
            <person name="Kang H.-Y."/>
            <person name="Kim D."/>
            <person name="Lee H.H."/>
            <person name="Park K.H."/>
            <person name="Park S.-H."/>
            <person name="Park H.-S."/>
            <person name="Lee H.K."/>
            <person name="Oh T.K."/>
            <person name="Kim J.F."/>
        </authorList>
    </citation>
    <scope>NUCLEOTIDE SEQUENCE [LARGE SCALE GENOMIC DNA]</scope>
    <source>
        <strain evidence="10 11">KCTC 2396</strain>
    </source>
</reference>
<dbReference type="KEGG" id="hch:HCH_01849"/>
<name>Q2SKY7_HAHCH</name>
<evidence type="ECO:0000256" key="2">
    <source>
        <dbReference type="ARBA" id="ARBA00023012"/>
    </source>
</evidence>
<sequence length="223" mass="25030">MRLLVIEDAEILRQSLVIGLGDAGYVVDAAADGEEGLWLASEQGYDLIILDIMLPHMNGFELLDRLRTLGADSLVLMLTARDEVEDRVLGLRSGADDYLVKPFDFDELLARIEALLRRRAGCASNLLEIGELTINLHSKQVSVSGVPVSLPPREYALLECLALNRHRVVSRQEIEHKIYDDKIEPMSNVVDSAISSLRKMIDHKDRPSFILTRRGHGYQIRQS</sequence>
<dbReference type="GO" id="GO:0032993">
    <property type="term" value="C:protein-DNA complex"/>
    <property type="evidence" value="ECO:0007669"/>
    <property type="project" value="TreeGrafter"/>
</dbReference>
<evidence type="ECO:0000313" key="10">
    <source>
        <dbReference type="EMBL" id="ABC28687.1"/>
    </source>
</evidence>
<dbReference type="PROSITE" id="PS51755">
    <property type="entry name" value="OMPR_PHOB"/>
    <property type="match status" value="1"/>
</dbReference>
<evidence type="ECO:0000313" key="11">
    <source>
        <dbReference type="Proteomes" id="UP000000238"/>
    </source>
</evidence>
<evidence type="ECO:0000256" key="4">
    <source>
        <dbReference type="ARBA" id="ARBA00023125"/>
    </source>
</evidence>
<dbReference type="PANTHER" id="PTHR48111">
    <property type="entry name" value="REGULATOR OF RPOS"/>
    <property type="match status" value="1"/>
</dbReference>
<keyword evidence="1 6" id="KW-0597">Phosphoprotein</keyword>
<organism evidence="10 11">
    <name type="scientific">Hahella chejuensis (strain KCTC 2396)</name>
    <dbReference type="NCBI Taxonomy" id="349521"/>
    <lineage>
        <taxon>Bacteria</taxon>
        <taxon>Pseudomonadati</taxon>
        <taxon>Pseudomonadota</taxon>
        <taxon>Gammaproteobacteria</taxon>
        <taxon>Oceanospirillales</taxon>
        <taxon>Hahellaceae</taxon>
        <taxon>Hahella</taxon>
    </lineage>
</organism>
<dbReference type="PROSITE" id="PS50110">
    <property type="entry name" value="RESPONSE_REGULATORY"/>
    <property type="match status" value="1"/>
</dbReference>
<dbReference type="InterPro" id="IPR001789">
    <property type="entry name" value="Sig_transdc_resp-reg_receiver"/>
</dbReference>
<feature type="domain" description="OmpR/PhoB-type" evidence="9">
    <location>
        <begin position="124"/>
        <end position="222"/>
    </location>
</feature>
<dbReference type="OrthoDB" id="9802426at2"/>
<dbReference type="PANTHER" id="PTHR48111:SF22">
    <property type="entry name" value="REGULATOR OF RPOS"/>
    <property type="match status" value="1"/>
</dbReference>
<keyword evidence="3" id="KW-0805">Transcription regulation</keyword>
<accession>Q2SKY7</accession>
<keyword evidence="4 7" id="KW-0238">DNA-binding</keyword>
<evidence type="ECO:0000256" key="7">
    <source>
        <dbReference type="PROSITE-ProRule" id="PRU01091"/>
    </source>
</evidence>
<dbReference type="GO" id="GO:0005829">
    <property type="term" value="C:cytosol"/>
    <property type="evidence" value="ECO:0007669"/>
    <property type="project" value="TreeGrafter"/>
</dbReference>
<dbReference type="eggNOG" id="COG0745">
    <property type="taxonomic scope" value="Bacteria"/>
</dbReference>
<keyword evidence="5" id="KW-0804">Transcription</keyword>
<evidence type="ECO:0000256" key="5">
    <source>
        <dbReference type="ARBA" id="ARBA00023163"/>
    </source>
</evidence>
<dbReference type="Gene3D" id="1.10.10.10">
    <property type="entry name" value="Winged helix-like DNA-binding domain superfamily/Winged helix DNA-binding domain"/>
    <property type="match status" value="1"/>
</dbReference>
<dbReference type="Pfam" id="PF00486">
    <property type="entry name" value="Trans_reg_C"/>
    <property type="match status" value="1"/>
</dbReference>